<proteinExistence type="predicted"/>
<dbReference type="EMBL" id="SCKG01000044">
    <property type="protein sequence ID" value="TDG95890.1"/>
    <property type="molecule type" value="Genomic_DNA"/>
</dbReference>
<sequence>MLRQVSDCKVSDGVTCPSVPPPSLSLLLESGDSGREGGQPSKGACWRTTEHRGVPVFSAAVTVTDGAV</sequence>
<evidence type="ECO:0000313" key="3">
    <source>
        <dbReference type="Proteomes" id="UP000295070"/>
    </source>
</evidence>
<organism evidence="2 3">
    <name type="scientific">Perca flavescens</name>
    <name type="common">American yellow perch</name>
    <name type="synonym">Morone flavescens</name>
    <dbReference type="NCBI Taxonomy" id="8167"/>
    <lineage>
        <taxon>Eukaryota</taxon>
        <taxon>Metazoa</taxon>
        <taxon>Chordata</taxon>
        <taxon>Craniata</taxon>
        <taxon>Vertebrata</taxon>
        <taxon>Euteleostomi</taxon>
        <taxon>Actinopterygii</taxon>
        <taxon>Neopterygii</taxon>
        <taxon>Teleostei</taxon>
        <taxon>Neoteleostei</taxon>
        <taxon>Acanthomorphata</taxon>
        <taxon>Eupercaria</taxon>
        <taxon>Perciformes</taxon>
        <taxon>Percoidei</taxon>
        <taxon>Percidae</taxon>
        <taxon>Percinae</taxon>
        <taxon>Perca</taxon>
    </lineage>
</organism>
<name>A0A484BXU2_PERFV</name>
<evidence type="ECO:0000256" key="1">
    <source>
        <dbReference type="SAM" id="MobiDB-lite"/>
    </source>
</evidence>
<comment type="caution">
    <text evidence="2">The sequence shown here is derived from an EMBL/GenBank/DDBJ whole genome shotgun (WGS) entry which is preliminary data.</text>
</comment>
<dbReference type="Proteomes" id="UP000295070">
    <property type="component" value="Unassembled WGS sequence"/>
</dbReference>
<gene>
    <name evidence="2" type="ORF">EPR50_G00244170</name>
</gene>
<dbReference type="AlphaFoldDB" id="A0A484BXU2"/>
<evidence type="ECO:0000313" key="2">
    <source>
        <dbReference type="EMBL" id="TDG95890.1"/>
    </source>
</evidence>
<accession>A0A484BXU2</accession>
<protein>
    <submittedName>
        <fullName evidence="2">Uncharacterized protein</fullName>
    </submittedName>
</protein>
<reference evidence="2 3" key="1">
    <citation type="submission" date="2019-01" db="EMBL/GenBank/DDBJ databases">
        <title>A chromosome-scale genome assembly of the yellow perch, Perca flavescens.</title>
        <authorList>
            <person name="Feron R."/>
            <person name="Morvezen R."/>
            <person name="Bestin A."/>
            <person name="Haffray P."/>
            <person name="Klopp C."/>
            <person name="Zahm M."/>
            <person name="Cabau C."/>
            <person name="Roques C."/>
            <person name="Donnadieu C."/>
            <person name="Bouchez O."/>
            <person name="Christie M."/>
            <person name="Larson W."/>
            <person name="Guiguen Y."/>
        </authorList>
    </citation>
    <scope>NUCLEOTIDE SEQUENCE [LARGE SCALE GENOMIC DNA]</scope>
    <source>
        <strain evidence="2">YP-PL-M2</strain>
        <tissue evidence="2">Blood</tissue>
    </source>
</reference>
<keyword evidence="3" id="KW-1185">Reference proteome</keyword>
<feature type="region of interest" description="Disordered" evidence="1">
    <location>
        <begin position="21"/>
        <end position="46"/>
    </location>
</feature>